<dbReference type="PANTHER" id="PTHR11699">
    <property type="entry name" value="ALDEHYDE DEHYDROGENASE-RELATED"/>
    <property type="match status" value="1"/>
</dbReference>
<dbReference type="OrthoDB" id="6882680at2"/>
<dbReference type="AlphaFoldDB" id="A0A1M7R552"/>
<keyword evidence="2 4" id="KW-0560">Oxidoreductase</keyword>
<dbReference type="InterPro" id="IPR016163">
    <property type="entry name" value="Ald_DH_C"/>
</dbReference>
<dbReference type="InterPro" id="IPR016162">
    <property type="entry name" value="Ald_DH_N"/>
</dbReference>
<feature type="active site" evidence="3">
    <location>
        <position position="255"/>
    </location>
</feature>
<accession>A0A1M7R552</accession>
<feature type="domain" description="Aldehyde dehydrogenase" evidence="5">
    <location>
        <begin position="25"/>
        <end position="478"/>
    </location>
</feature>
<organism evidence="6 7">
    <name type="scientific">Cryptosporangium aurantiacum</name>
    <dbReference type="NCBI Taxonomy" id="134849"/>
    <lineage>
        <taxon>Bacteria</taxon>
        <taxon>Bacillati</taxon>
        <taxon>Actinomycetota</taxon>
        <taxon>Actinomycetes</taxon>
        <taxon>Cryptosporangiales</taxon>
        <taxon>Cryptosporangiaceae</taxon>
        <taxon>Cryptosporangium</taxon>
    </lineage>
</organism>
<protein>
    <submittedName>
        <fullName evidence="6">Aldehyde dehydrogenase (NAD+)</fullName>
    </submittedName>
</protein>
<dbReference type="SUPFAM" id="SSF53720">
    <property type="entry name" value="ALDH-like"/>
    <property type="match status" value="1"/>
</dbReference>
<dbReference type="InterPro" id="IPR029510">
    <property type="entry name" value="Ald_DH_CS_GLU"/>
</dbReference>
<dbReference type="PROSITE" id="PS00687">
    <property type="entry name" value="ALDEHYDE_DEHYDR_GLU"/>
    <property type="match status" value="1"/>
</dbReference>
<sequence>MSDVDPTPPTVHLRINGEKLKAGSGGTYDHIYPATGEVNARIPLADKQEIDLAVTKAHEAFLTWRKTPPAERRRLLQKLADLIEANAEEFARLGALDNGTPLAIAAGSPLLAAEWTRYYAGWADKITGELTGKPEDLGELGYTVAQPYGVVAIIITWNGPLISLAMKIPAALAAGNTVVVKPSELTPFAGELFMDLVEQAGIPAGVVNILPGTAEAGAQLVGHPLVKKVTFTGGPATATKILQGCAPDMKPAVLELGGKSAQIIFADADLDAACQHGTQFSLIVLSGQGCAFPTRMLIEDSVYDEVVERVKRIAESIVPGDPLEPGVVFGPVINEAAVERIVGMVERAKEQGATVLTGGRRLDRPGYYVEPTVLTDVDPDSEIAQNEVFGPVLCLFRFSTDEEAVAIANKTRYGLSSYIQTTNLNRALKVAAELDAGQTIINNANALEVSRPFGGFGLSGLGKEGGRDGLYEFLRVRAIGIKV</sequence>
<evidence type="ECO:0000256" key="2">
    <source>
        <dbReference type="ARBA" id="ARBA00023002"/>
    </source>
</evidence>
<dbReference type="RefSeq" id="WP_073259749.1">
    <property type="nucleotide sequence ID" value="NZ_FRCS01000006.1"/>
</dbReference>
<evidence type="ECO:0000256" key="4">
    <source>
        <dbReference type="RuleBase" id="RU003345"/>
    </source>
</evidence>
<comment type="similarity">
    <text evidence="1 4">Belongs to the aldehyde dehydrogenase family.</text>
</comment>
<dbReference type="Gene3D" id="3.40.605.10">
    <property type="entry name" value="Aldehyde Dehydrogenase, Chain A, domain 1"/>
    <property type="match status" value="1"/>
</dbReference>
<dbReference type="FunFam" id="3.40.605.10:FF:000007">
    <property type="entry name" value="NAD/NADP-dependent betaine aldehyde dehydrogenase"/>
    <property type="match status" value="1"/>
</dbReference>
<dbReference type="Pfam" id="PF00171">
    <property type="entry name" value="Aldedh"/>
    <property type="match status" value="1"/>
</dbReference>
<dbReference type="EMBL" id="FRCS01000006">
    <property type="protein sequence ID" value="SHN40040.1"/>
    <property type="molecule type" value="Genomic_DNA"/>
</dbReference>
<dbReference type="Gene3D" id="3.40.309.10">
    <property type="entry name" value="Aldehyde Dehydrogenase, Chain A, domain 2"/>
    <property type="match status" value="1"/>
</dbReference>
<reference evidence="6 7" key="1">
    <citation type="submission" date="2016-11" db="EMBL/GenBank/DDBJ databases">
        <authorList>
            <person name="Jaros S."/>
            <person name="Januszkiewicz K."/>
            <person name="Wedrychowicz H."/>
        </authorList>
    </citation>
    <scope>NUCLEOTIDE SEQUENCE [LARGE SCALE GENOMIC DNA]</scope>
    <source>
        <strain evidence="6 7">DSM 46144</strain>
    </source>
</reference>
<evidence type="ECO:0000256" key="1">
    <source>
        <dbReference type="ARBA" id="ARBA00009986"/>
    </source>
</evidence>
<name>A0A1M7R552_9ACTN</name>
<dbReference type="GO" id="GO:0016620">
    <property type="term" value="F:oxidoreductase activity, acting on the aldehyde or oxo group of donors, NAD or NADP as acceptor"/>
    <property type="evidence" value="ECO:0007669"/>
    <property type="project" value="InterPro"/>
</dbReference>
<proteinExistence type="inferred from homology"/>
<dbReference type="InterPro" id="IPR015590">
    <property type="entry name" value="Aldehyde_DH_dom"/>
</dbReference>
<dbReference type="Proteomes" id="UP000184440">
    <property type="component" value="Unassembled WGS sequence"/>
</dbReference>
<keyword evidence="7" id="KW-1185">Reference proteome</keyword>
<evidence type="ECO:0000313" key="7">
    <source>
        <dbReference type="Proteomes" id="UP000184440"/>
    </source>
</evidence>
<dbReference type="InterPro" id="IPR016161">
    <property type="entry name" value="Ald_DH/histidinol_DH"/>
</dbReference>
<evidence type="ECO:0000313" key="6">
    <source>
        <dbReference type="EMBL" id="SHN40040.1"/>
    </source>
</evidence>
<dbReference type="STRING" id="134849.SAMN05443668_106414"/>
<gene>
    <name evidence="6" type="ORF">SAMN05443668_106414</name>
</gene>
<evidence type="ECO:0000259" key="5">
    <source>
        <dbReference type="Pfam" id="PF00171"/>
    </source>
</evidence>
<evidence type="ECO:0000256" key="3">
    <source>
        <dbReference type="PROSITE-ProRule" id="PRU10007"/>
    </source>
</evidence>
<dbReference type="FunFam" id="3.40.309.10:FF:000012">
    <property type="entry name" value="Betaine aldehyde dehydrogenase"/>
    <property type="match status" value="1"/>
</dbReference>